<keyword evidence="5" id="KW-1185">Reference proteome</keyword>
<dbReference type="GeneID" id="56030997"/>
<dbReference type="OrthoDB" id="186576at2157"/>
<sequence length="174" mass="18510">MSELASAEGEIADRRTRVVRLLETMETPVTVDRIVDELEADRRAGPGTPAYPRSWEDLHEALHDEDLPVLDSAGLLVFDAERGLVTRRGEGGARQFARRDPAPPRTTGDGGPPSVGADQNQWAAYYFGVAVLSMLLLGAEVAALGPFAGLPATVVSGAVVCLFALLASLDVAWN</sequence>
<dbReference type="Pfam" id="PF24035">
    <property type="entry name" value="DUF7344"/>
    <property type="match status" value="1"/>
</dbReference>
<keyword evidence="2" id="KW-0472">Membrane</keyword>
<protein>
    <recommendedName>
        <fullName evidence="3">DUF7344 domain-containing protein</fullName>
    </recommendedName>
</protein>
<name>A0A7D5GP46_9EURY</name>
<feature type="region of interest" description="Disordered" evidence="1">
    <location>
        <begin position="89"/>
        <end position="115"/>
    </location>
</feature>
<dbReference type="Proteomes" id="UP000509750">
    <property type="component" value="Plasmid unnamed1"/>
</dbReference>
<organism evidence="4 5">
    <name type="scientific">Halorarum halophilum</name>
    <dbReference type="NCBI Taxonomy" id="2743090"/>
    <lineage>
        <taxon>Archaea</taxon>
        <taxon>Methanobacteriati</taxon>
        <taxon>Methanobacteriota</taxon>
        <taxon>Stenosarchaea group</taxon>
        <taxon>Halobacteria</taxon>
        <taxon>Halobacteriales</taxon>
        <taxon>Haloferacaceae</taxon>
        <taxon>Halorarum</taxon>
    </lineage>
</organism>
<geneLocation type="plasmid" evidence="4 5">
    <name>unnamed1</name>
</geneLocation>
<evidence type="ECO:0000259" key="3">
    <source>
        <dbReference type="Pfam" id="PF24035"/>
    </source>
</evidence>
<dbReference type="InterPro" id="IPR055768">
    <property type="entry name" value="DUF7344"/>
</dbReference>
<dbReference type="EMBL" id="CP058530">
    <property type="protein sequence ID" value="QLG29724.1"/>
    <property type="molecule type" value="Genomic_DNA"/>
</dbReference>
<evidence type="ECO:0000313" key="5">
    <source>
        <dbReference type="Proteomes" id="UP000509750"/>
    </source>
</evidence>
<dbReference type="RefSeq" id="WP_179171298.1">
    <property type="nucleotide sequence ID" value="NZ_CP058530.1"/>
</dbReference>
<dbReference type="AlphaFoldDB" id="A0A7D5GP46"/>
<evidence type="ECO:0000313" key="4">
    <source>
        <dbReference type="EMBL" id="QLG29724.1"/>
    </source>
</evidence>
<dbReference type="KEGG" id="halg:HUG10_19150"/>
<feature type="transmembrane region" description="Helical" evidence="2">
    <location>
        <begin position="123"/>
        <end position="144"/>
    </location>
</feature>
<gene>
    <name evidence="4" type="ORF">HUG10_19150</name>
</gene>
<feature type="transmembrane region" description="Helical" evidence="2">
    <location>
        <begin position="150"/>
        <end position="173"/>
    </location>
</feature>
<keyword evidence="4" id="KW-0614">Plasmid</keyword>
<keyword evidence="2" id="KW-0812">Transmembrane</keyword>
<accession>A0A7D5GP46</accession>
<proteinExistence type="predicted"/>
<reference evidence="4 5" key="1">
    <citation type="submission" date="2020-07" db="EMBL/GenBank/DDBJ databases">
        <title>Gai3-2, isolated from salt lake.</title>
        <authorList>
            <person name="Cui H."/>
            <person name="Shi X."/>
        </authorList>
    </citation>
    <scope>NUCLEOTIDE SEQUENCE [LARGE SCALE GENOMIC DNA]</scope>
    <source>
        <strain evidence="4 5">Gai3-2</strain>
        <plasmid evidence="4 5">unnamed1</plasmid>
    </source>
</reference>
<feature type="compositionally biased region" description="Basic and acidic residues" evidence="1">
    <location>
        <begin position="89"/>
        <end position="102"/>
    </location>
</feature>
<feature type="domain" description="DUF7344" evidence="3">
    <location>
        <begin position="13"/>
        <end position="86"/>
    </location>
</feature>
<keyword evidence="2" id="KW-1133">Transmembrane helix</keyword>
<evidence type="ECO:0000256" key="2">
    <source>
        <dbReference type="SAM" id="Phobius"/>
    </source>
</evidence>
<evidence type="ECO:0000256" key="1">
    <source>
        <dbReference type="SAM" id="MobiDB-lite"/>
    </source>
</evidence>